<dbReference type="FunFam" id="1.10.10.60:FF:000132">
    <property type="entry name" value="AraC family transcriptional regulator"/>
    <property type="match status" value="1"/>
</dbReference>
<dbReference type="PROSITE" id="PS01124">
    <property type="entry name" value="HTH_ARAC_FAMILY_2"/>
    <property type="match status" value="1"/>
</dbReference>
<dbReference type="PROSITE" id="PS00041">
    <property type="entry name" value="HTH_ARAC_FAMILY_1"/>
    <property type="match status" value="1"/>
</dbReference>
<name>A0A5C6U5B2_9SPHN</name>
<dbReference type="GO" id="GO:0043565">
    <property type="term" value="F:sequence-specific DNA binding"/>
    <property type="evidence" value="ECO:0007669"/>
    <property type="project" value="InterPro"/>
</dbReference>
<keyword evidence="4" id="KW-0804">Transcription</keyword>
<dbReference type="Pfam" id="PF02311">
    <property type="entry name" value="AraC_binding"/>
    <property type="match status" value="1"/>
</dbReference>
<dbReference type="SUPFAM" id="SSF46689">
    <property type="entry name" value="Homeodomain-like"/>
    <property type="match status" value="1"/>
</dbReference>
<dbReference type="AlphaFoldDB" id="A0A5C6U5B2"/>
<dbReference type="Proteomes" id="UP000321250">
    <property type="component" value="Unassembled WGS sequence"/>
</dbReference>
<dbReference type="InterPro" id="IPR009057">
    <property type="entry name" value="Homeodomain-like_sf"/>
</dbReference>
<protein>
    <submittedName>
        <fullName evidence="6">AraC family transcriptional regulator</fullName>
    </submittedName>
</protein>
<dbReference type="Pfam" id="PF12833">
    <property type="entry name" value="HTH_18"/>
    <property type="match status" value="1"/>
</dbReference>
<comment type="caution">
    <text evidence="6">The sequence shown here is derived from an EMBL/GenBank/DDBJ whole genome shotgun (WGS) entry which is preliminary data.</text>
</comment>
<dbReference type="InterPro" id="IPR003313">
    <property type="entry name" value="AraC-bd"/>
</dbReference>
<dbReference type="PANTHER" id="PTHR11019">
    <property type="entry name" value="HTH-TYPE TRANSCRIPTIONAL REGULATOR NIMR"/>
    <property type="match status" value="1"/>
</dbReference>
<dbReference type="InterPro" id="IPR018062">
    <property type="entry name" value="HTH_AraC-typ_CS"/>
</dbReference>
<dbReference type="SUPFAM" id="SSF51182">
    <property type="entry name" value="RmlC-like cupins"/>
    <property type="match status" value="1"/>
</dbReference>
<dbReference type="PANTHER" id="PTHR11019:SF199">
    <property type="entry name" value="HTH-TYPE TRANSCRIPTIONAL REGULATOR NIMR"/>
    <property type="match status" value="1"/>
</dbReference>
<keyword evidence="3" id="KW-0238">DNA-binding</keyword>
<evidence type="ECO:0000313" key="7">
    <source>
        <dbReference type="Proteomes" id="UP000321250"/>
    </source>
</evidence>
<dbReference type="OrthoDB" id="9804543at2"/>
<dbReference type="RefSeq" id="WP_147084413.1">
    <property type="nucleotide sequence ID" value="NZ_VOQR01000002.1"/>
</dbReference>
<proteinExistence type="predicted"/>
<evidence type="ECO:0000256" key="1">
    <source>
        <dbReference type="ARBA" id="ARBA00022491"/>
    </source>
</evidence>
<dbReference type="GO" id="GO:0003700">
    <property type="term" value="F:DNA-binding transcription factor activity"/>
    <property type="evidence" value="ECO:0007669"/>
    <property type="project" value="InterPro"/>
</dbReference>
<organism evidence="6 7">
    <name type="scientific">Sphingomonas ginsenosidivorax</name>
    <dbReference type="NCBI Taxonomy" id="862135"/>
    <lineage>
        <taxon>Bacteria</taxon>
        <taxon>Pseudomonadati</taxon>
        <taxon>Pseudomonadota</taxon>
        <taxon>Alphaproteobacteria</taxon>
        <taxon>Sphingomonadales</taxon>
        <taxon>Sphingomonadaceae</taxon>
        <taxon>Sphingomonas</taxon>
    </lineage>
</organism>
<evidence type="ECO:0000256" key="3">
    <source>
        <dbReference type="ARBA" id="ARBA00023125"/>
    </source>
</evidence>
<dbReference type="EMBL" id="VOQR01000002">
    <property type="protein sequence ID" value="TXC68022.1"/>
    <property type="molecule type" value="Genomic_DNA"/>
</dbReference>
<gene>
    <name evidence="6" type="ORF">FSB78_18790</name>
</gene>
<feature type="domain" description="HTH araC/xylS-type" evidence="5">
    <location>
        <begin position="159"/>
        <end position="256"/>
    </location>
</feature>
<dbReference type="InterPro" id="IPR011051">
    <property type="entry name" value="RmlC_Cupin_sf"/>
</dbReference>
<reference evidence="6 7" key="1">
    <citation type="journal article" date="2013" name="Antonie Van Leeuwenhoek">
        <title>Sphingomonas ginsenosidivorax sp. nov., with the ability to transform ginsenosides.</title>
        <authorList>
            <person name="Jin X.F."/>
            <person name="Kim J.K."/>
            <person name="Liu Q.M."/>
            <person name="Kang M.S."/>
            <person name="He D."/>
            <person name="Jin F.X."/>
            <person name="Kim S.C."/>
            <person name="Im W.T."/>
        </authorList>
    </citation>
    <scope>NUCLEOTIDE SEQUENCE [LARGE SCALE GENOMIC DNA]</scope>
    <source>
        <strain evidence="6 7">KHI67</strain>
    </source>
</reference>
<evidence type="ECO:0000259" key="5">
    <source>
        <dbReference type="PROSITE" id="PS01124"/>
    </source>
</evidence>
<dbReference type="Gene3D" id="1.10.10.60">
    <property type="entry name" value="Homeodomain-like"/>
    <property type="match status" value="1"/>
</dbReference>
<dbReference type="SMART" id="SM00342">
    <property type="entry name" value="HTH_ARAC"/>
    <property type="match status" value="1"/>
</dbReference>
<sequence length="256" mass="28019">MAIAFPQPEDSTHVVVTGFRTLAGSGDFSRHVHVDRAQLMYAARGLMHVATPAGRWILPPGRALWIAAQTEHSLEVNRPAELEILHFGVRTPRLPDWDGCAVVNVTPLVRYLIEACMGMDDAYALDTAEARRIGVLFDEVSTMSRAPVNLPSPRDTRAVRVAQIVMDDIASRSPLNQLARDAGASERTIERLFSAETGMSFGAWRARARMVVALERLAAGESVQATSFAVGYENPSSFIANFRTTFGATPGTYFNQ</sequence>
<dbReference type="CDD" id="cd06124">
    <property type="entry name" value="cupin_NimR-like_N"/>
    <property type="match status" value="1"/>
</dbReference>
<accession>A0A5C6U5B2</accession>
<keyword evidence="2" id="KW-0805">Transcription regulation</keyword>
<evidence type="ECO:0000256" key="4">
    <source>
        <dbReference type="ARBA" id="ARBA00023163"/>
    </source>
</evidence>
<evidence type="ECO:0000256" key="2">
    <source>
        <dbReference type="ARBA" id="ARBA00023015"/>
    </source>
</evidence>
<keyword evidence="7" id="KW-1185">Reference proteome</keyword>
<evidence type="ECO:0000313" key="6">
    <source>
        <dbReference type="EMBL" id="TXC68022.1"/>
    </source>
</evidence>
<dbReference type="InterPro" id="IPR018060">
    <property type="entry name" value="HTH_AraC"/>
</dbReference>
<keyword evidence="1" id="KW-0678">Repressor</keyword>